<proteinExistence type="predicted"/>
<dbReference type="EMBL" id="JAABOA010005075">
    <property type="protein sequence ID" value="KAF9577258.1"/>
    <property type="molecule type" value="Genomic_DNA"/>
</dbReference>
<feature type="non-terminal residue" evidence="2">
    <location>
        <position position="164"/>
    </location>
</feature>
<accession>A0A9P6FKU3</accession>
<feature type="region of interest" description="Disordered" evidence="1">
    <location>
        <begin position="1"/>
        <end position="28"/>
    </location>
</feature>
<sequence>MHSTATASTAVASSGHGSLSSPTQGLDQSGLLRLHAPDYFIHNEHNTSHANGHESDFLGSIQASIAGSSLFLEPRDSSSAGAAAAIAMDRSQSSRHLKALPPPPQSKYAARTQSQENPNQVKDHGRVRSRAASPSPSLAASSVLSSDEGASFHSALAAHVQPSS</sequence>
<dbReference type="Proteomes" id="UP000780801">
    <property type="component" value="Unassembled WGS sequence"/>
</dbReference>
<gene>
    <name evidence="2" type="ORF">BGW38_007654</name>
</gene>
<keyword evidence="3" id="KW-1185">Reference proteome</keyword>
<feature type="compositionally biased region" description="Polar residues" evidence="1">
    <location>
        <begin position="111"/>
        <end position="120"/>
    </location>
</feature>
<name>A0A9P6FKU3_9FUNG</name>
<feature type="compositionally biased region" description="Polar residues" evidence="1">
    <location>
        <begin position="15"/>
        <end position="27"/>
    </location>
</feature>
<feature type="compositionally biased region" description="Low complexity" evidence="1">
    <location>
        <begin position="1"/>
        <end position="14"/>
    </location>
</feature>
<organism evidence="2 3">
    <name type="scientific">Lunasporangiospora selenospora</name>
    <dbReference type="NCBI Taxonomy" id="979761"/>
    <lineage>
        <taxon>Eukaryota</taxon>
        <taxon>Fungi</taxon>
        <taxon>Fungi incertae sedis</taxon>
        <taxon>Mucoromycota</taxon>
        <taxon>Mortierellomycotina</taxon>
        <taxon>Mortierellomycetes</taxon>
        <taxon>Mortierellales</taxon>
        <taxon>Mortierellaceae</taxon>
        <taxon>Lunasporangiospora</taxon>
    </lineage>
</organism>
<feature type="region of interest" description="Disordered" evidence="1">
    <location>
        <begin position="79"/>
        <end position="144"/>
    </location>
</feature>
<protein>
    <submittedName>
        <fullName evidence="2">Uncharacterized protein</fullName>
    </submittedName>
</protein>
<comment type="caution">
    <text evidence="2">The sequence shown here is derived from an EMBL/GenBank/DDBJ whole genome shotgun (WGS) entry which is preliminary data.</text>
</comment>
<dbReference type="AlphaFoldDB" id="A0A9P6FKU3"/>
<feature type="compositionally biased region" description="Low complexity" evidence="1">
    <location>
        <begin position="130"/>
        <end position="144"/>
    </location>
</feature>
<evidence type="ECO:0000313" key="3">
    <source>
        <dbReference type="Proteomes" id="UP000780801"/>
    </source>
</evidence>
<evidence type="ECO:0000256" key="1">
    <source>
        <dbReference type="SAM" id="MobiDB-lite"/>
    </source>
</evidence>
<evidence type="ECO:0000313" key="2">
    <source>
        <dbReference type="EMBL" id="KAF9577258.1"/>
    </source>
</evidence>
<reference evidence="2" key="1">
    <citation type="journal article" date="2020" name="Fungal Divers.">
        <title>Resolving the Mortierellaceae phylogeny through synthesis of multi-gene phylogenetics and phylogenomics.</title>
        <authorList>
            <person name="Vandepol N."/>
            <person name="Liber J."/>
            <person name="Desiro A."/>
            <person name="Na H."/>
            <person name="Kennedy M."/>
            <person name="Barry K."/>
            <person name="Grigoriev I.V."/>
            <person name="Miller A.N."/>
            <person name="O'Donnell K."/>
            <person name="Stajich J.E."/>
            <person name="Bonito G."/>
        </authorList>
    </citation>
    <scope>NUCLEOTIDE SEQUENCE</scope>
    <source>
        <strain evidence="2">KOD1015</strain>
    </source>
</reference>